<organism evidence="2 3">
    <name type="scientific">Candidatus Nealsonbacteria bacterium CG_4_10_14_0_8_um_filter_37_14</name>
    <dbReference type="NCBI Taxonomy" id="1974684"/>
    <lineage>
        <taxon>Bacteria</taxon>
        <taxon>Candidatus Nealsoniibacteriota</taxon>
    </lineage>
</organism>
<gene>
    <name evidence="2" type="ORF">COY73_03825</name>
</gene>
<dbReference type="EMBL" id="PFLW01000091">
    <property type="protein sequence ID" value="PIY88435.1"/>
    <property type="molecule type" value="Genomic_DNA"/>
</dbReference>
<comment type="caution">
    <text evidence="2">The sequence shown here is derived from an EMBL/GenBank/DDBJ whole genome shotgun (WGS) entry which is preliminary data.</text>
</comment>
<evidence type="ECO:0000256" key="1">
    <source>
        <dbReference type="SAM" id="MobiDB-lite"/>
    </source>
</evidence>
<evidence type="ECO:0000313" key="2">
    <source>
        <dbReference type="EMBL" id="PIY88435.1"/>
    </source>
</evidence>
<dbReference type="AlphaFoldDB" id="A0A2M7R5A0"/>
<proteinExistence type="predicted"/>
<name>A0A2M7R5A0_9BACT</name>
<feature type="region of interest" description="Disordered" evidence="1">
    <location>
        <begin position="92"/>
        <end position="112"/>
    </location>
</feature>
<sequence>MLIAIIILICSFLGILVILFRKIPALVEISPGVGISQPNVFSKLKNGAVNQVKSFSFNNFLQKLLLRIKILTLKTENKTGVWIEKLRQKTKEEEKTCDKGSSDNYWEQLKKK</sequence>
<evidence type="ECO:0000313" key="3">
    <source>
        <dbReference type="Proteomes" id="UP000230767"/>
    </source>
</evidence>
<protein>
    <submittedName>
        <fullName evidence="2">Uncharacterized protein</fullName>
    </submittedName>
</protein>
<accession>A0A2M7R5A0</accession>
<dbReference type="Proteomes" id="UP000230767">
    <property type="component" value="Unassembled WGS sequence"/>
</dbReference>
<reference evidence="3" key="1">
    <citation type="submission" date="2017-09" db="EMBL/GenBank/DDBJ databases">
        <title>Depth-based differentiation of microbial function through sediment-hosted aquifers and enrichment of novel symbionts in the deep terrestrial subsurface.</title>
        <authorList>
            <person name="Probst A.J."/>
            <person name="Ladd B."/>
            <person name="Jarett J.K."/>
            <person name="Geller-Mcgrath D.E."/>
            <person name="Sieber C.M.K."/>
            <person name="Emerson J.B."/>
            <person name="Anantharaman K."/>
            <person name="Thomas B.C."/>
            <person name="Malmstrom R."/>
            <person name="Stieglmeier M."/>
            <person name="Klingl A."/>
            <person name="Woyke T."/>
            <person name="Ryan C.M."/>
            <person name="Banfield J.F."/>
        </authorList>
    </citation>
    <scope>NUCLEOTIDE SEQUENCE [LARGE SCALE GENOMIC DNA]</scope>
</reference>
<feature type="compositionally biased region" description="Basic and acidic residues" evidence="1">
    <location>
        <begin position="92"/>
        <end position="101"/>
    </location>
</feature>